<sequence>MASSVEHIDDEEKTTVSSLITILARLREHRFSLMFDYSNGSHDAIPIVHALLDEGYDSSGMSNDLWTQLTNTSAKRRQLSQLLTPVGGTWSRVATLRGLTPRTSLTWDDVATHFERLTFLDEITRWTRPFYVDLLINMRARGRTPTPTNRSTASRPKDLKNMLLARDGRYSVVGGIMDNTGPVPAEPPANGMARLHVVHIIPFSASHRTPLRIMLSKFAGQDIENLITGQGINDPSNALLLDATTHEAFNAFKFGLECQSGRCFLRMLLPSWSQPPTVSRHLEGEELFFGQGPEQVALPSALLCNIQLAVGRVLRASGAAEAIDKILEDEESLSCGNLEGDYGLRVSASYLDRELRALQGLDELAIDPQDSILDPDSEELLPVTTHHRTLYTDKKM</sequence>
<evidence type="ECO:0000313" key="2">
    <source>
        <dbReference type="Proteomes" id="UP001489719"/>
    </source>
</evidence>
<dbReference type="EMBL" id="MU970058">
    <property type="protein sequence ID" value="KAK9323689.1"/>
    <property type="molecule type" value="Genomic_DNA"/>
</dbReference>
<keyword evidence="2" id="KW-1185">Reference proteome</keyword>
<comment type="caution">
    <text evidence="1">The sequence shown here is derived from an EMBL/GenBank/DDBJ whole genome shotgun (WGS) entry which is preliminary data.</text>
</comment>
<accession>A0ACC3TR91</accession>
<evidence type="ECO:0000313" key="1">
    <source>
        <dbReference type="EMBL" id="KAK9323689.1"/>
    </source>
</evidence>
<name>A0ACC3TR91_9ASCO</name>
<organism evidence="1 2">
    <name type="scientific">Lipomyces orientalis</name>
    <dbReference type="NCBI Taxonomy" id="1233043"/>
    <lineage>
        <taxon>Eukaryota</taxon>
        <taxon>Fungi</taxon>
        <taxon>Dikarya</taxon>
        <taxon>Ascomycota</taxon>
        <taxon>Saccharomycotina</taxon>
        <taxon>Lipomycetes</taxon>
        <taxon>Lipomycetales</taxon>
        <taxon>Lipomycetaceae</taxon>
        <taxon>Lipomyces</taxon>
    </lineage>
</organism>
<dbReference type="Proteomes" id="UP001489719">
    <property type="component" value="Unassembled WGS sequence"/>
</dbReference>
<protein>
    <submittedName>
        <fullName evidence="1">Uncharacterized protein</fullName>
    </submittedName>
</protein>
<proteinExistence type="predicted"/>
<reference evidence="2" key="1">
    <citation type="journal article" date="2024" name="Front. Bioeng. Biotechnol.">
        <title>Genome-scale model development and genomic sequencing of the oleaginous clade Lipomyces.</title>
        <authorList>
            <person name="Czajka J.J."/>
            <person name="Han Y."/>
            <person name="Kim J."/>
            <person name="Mondo S.J."/>
            <person name="Hofstad B.A."/>
            <person name="Robles A."/>
            <person name="Haridas S."/>
            <person name="Riley R."/>
            <person name="LaButti K."/>
            <person name="Pangilinan J."/>
            <person name="Andreopoulos W."/>
            <person name="Lipzen A."/>
            <person name="Yan J."/>
            <person name="Wang M."/>
            <person name="Ng V."/>
            <person name="Grigoriev I.V."/>
            <person name="Spatafora J.W."/>
            <person name="Magnuson J.K."/>
            <person name="Baker S.E."/>
            <person name="Pomraning K.R."/>
        </authorList>
    </citation>
    <scope>NUCLEOTIDE SEQUENCE [LARGE SCALE GENOMIC DNA]</scope>
    <source>
        <strain evidence="2">CBS 10300</strain>
    </source>
</reference>
<gene>
    <name evidence="1" type="ORF">V1517DRAFT_319572</name>
</gene>